<dbReference type="Gene3D" id="1.20.120.1770">
    <property type="match status" value="1"/>
</dbReference>
<organism evidence="11 12">
    <name type="scientific">Durusdinium trenchii</name>
    <dbReference type="NCBI Taxonomy" id="1381693"/>
    <lineage>
        <taxon>Eukaryota</taxon>
        <taxon>Sar</taxon>
        <taxon>Alveolata</taxon>
        <taxon>Dinophyceae</taxon>
        <taxon>Suessiales</taxon>
        <taxon>Symbiodiniaceae</taxon>
        <taxon>Durusdinium</taxon>
    </lineage>
</organism>
<dbReference type="PANTHER" id="PTHR30602:SF12">
    <property type="entry name" value="AMINO-ACID ACETYLTRANSFERASE NAGS1, CHLOROPLASTIC-RELATED"/>
    <property type="match status" value="1"/>
</dbReference>
<feature type="transmembrane region" description="Helical" evidence="9">
    <location>
        <begin position="647"/>
        <end position="667"/>
    </location>
</feature>
<dbReference type="SUPFAM" id="SSF53633">
    <property type="entry name" value="Carbamate kinase-like"/>
    <property type="match status" value="1"/>
</dbReference>
<evidence type="ECO:0000313" key="11">
    <source>
        <dbReference type="EMBL" id="CAK9026047.1"/>
    </source>
</evidence>
<dbReference type="InterPro" id="IPR001048">
    <property type="entry name" value="Asp/Glu/Uridylate_kinase"/>
</dbReference>
<dbReference type="InterPro" id="IPR010167">
    <property type="entry name" value="NH2A_AcTrfase"/>
</dbReference>
<keyword evidence="12" id="KW-1185">Reference proteome</keyword>
<accession>A0ABP0KJ44</accession>
<comment type="caution">
    <text evidence="11">The sequence shown here is derived from an EMBL/GenBank/DDBJ whole genome shotgun (WGS) entry which is preliminary data.</text>
</comment>
<protein>
    <recommendedName>
        <fullName evidence="10">Cytochrome b561 domain-containing protein</fullName>
    </recommendedName>
</protein>
<evidence type="ECO:0000256" key="8">
    <source>
        <dbReference type="ARBA" id="ARBA00023315"/>
    </source>
</evidence>
<keyword evidence="7 9" id="KW-0472">Membrane</keyword>
<proteinExistence type="predicted"/>
<evidence type="ECO:0000256" key="6">
    <source>
        <dbReference type="ARBA" id="ARBA00022989"/>
    </source>
</evidence>
<dbReference type="InterPro" id="IPR036393">
    <property type="entry name" value="AceGlu_kinase-like_sf"/>
</dbReference>
<keyword evidence="3" id="KW-0808">Transferase</keyword>
<dbReference type="Pfam" id="PF03188">
    <property type="entry name" value="Cytochrom_B561"/>
    <property type="match status" value="1"/>
</dbReference>
<feature type="domain" description="Cytochrome b561" evidence="10">
    <location>
        <begin position="501"/>
        <end position="636"/>
    </location>
</feature>
<feature type="transmembrane region" description="Helical" evidence="9">
    <location>
        <begin position="623"/>
        <end position="641"/>
    </location>
</feature>
<keyword evidence="2" id="KW-0813">Transport</keyword>
<keyword evidence="6 9" id="KW-1133">Transmembrane helix</keyword>
<dbReference type="EMBL" id="CAXAMN010008668">
    <property type="protein sequence ID" value="CAK9026047.1"/>
    <property type="molecule type" value="Genomic_DNA"/>
</dbReference>
<evidence type="ECO:0000256" key="3">
    <source>
        <dbReference type="ARBA" id="ARBA00022679"/>
    </source>
</evidence>
<dbReference type="SMART" id="SM00665">
    <property type="entry name" value="B561"/>
    <property type="match status" value="1"/>
</dbReference>
<evidence type="ECO:0000256" key="5">
    <source>
        <dbReference type="ARBA" id="ARBA00022982"/>
    </source>
</evidence>
<comment type="subcellular location">
    <subcellularLocation>
        <location evidence="1">Membrane</location>
    </subcellularLocation>
</comment>
<keyword evidence="4 9" id="KW-0812">Transmembrane</keyword>
<evidence type="ECO:0000256" key="9">
    <source>
        <dbReference type="SAM" id="Phobius"/>
    </source>
</evidence>
<keyword evidence="8" id="KW-0012">Acyltransferase</keyword>
<evidence type="ECO:0000256" key="2">
    <source>
        <dbReference type="ARBA" id="ARBA00022448"/>
    </source>
</evidence>
<dbReference type="InterPro" id="IPR006593">
    <property type="entry name" value="Cyt_b561/ferric_Rdtase_TM"/>
</dbReference>
<evidence type="ECO:0000256" key="1">
    <source>
        <dbReference type="ARBA" id="ARBA00004370"/>
    </source>
</evidence>
<dbReference type="Proteomes" id="UP001642484">
    <property type="component" value="Unassembled WGS sequence"/>
</dbReference>
<keyword evidence="5" id="KW-0249">Electron transport</keyword>
<reference evidence="11 12" key="1">
    <citation type="submission" date="2024-02" db="EMBL/GenBank/DDBJ databases">
        <authorList>
            <person name="Chen Y."/>
            <person name="Shah S."/>
            <person name="Dougan E. K."/>
            <person name="Thang M."/>
            <person name="Chan C."/>
        </authorList>
    </citation>
    <scope>NUCLEOTIDE SEQUENCE [LARGE SCALE GENOMIC DNA]</scope>
</reference>
<dbReference type="Gene3D" id="3.40.1160.10">
    <property type="entry name" value="Acetylglutamate kinase-like"/>
    <property type="match status" value="1"/>
</dbReference>
<evidence type="ECO:0000259" key="10">
    <source>
        <dbReference type="SMART" id="SM00665"/>
    </source>
</evidence>
<feature type="transmembrane region" description="Helical" evidence="9">
    <location>
        <begin position="541"/>
        <end position="559"/>
    </location>
</feature>
<sequence>MISGTLLALSGPFVFPKADLPFPLEALRLIPPQQGHVYREAEGDWISLFRNAAPYIAAFRGGTVVVHLPSFILEDDMRETFRGLMEDVAFCSLLGLQMVLVTSIECRLWRRLSGEALPANAVSGTKVGNRLAGIVIDEEAMRCAKQEAGFARVEVESAVTAGFEKRNLSSKGAIGGQSASAGLFSVRGAVSVISSTNFFTASPMGVRDGLDYMYAGVVRSVNVELLQRQLQEGAIVSMTPLGSSPGGEVFYVSSEELAAKVASRLQAIKLVYITKGQCLVDTRQSRIIAGMQAHDARNLLQYLESDKANQNYSEEERRSDWFSNFVRSLRCHPKEFVGDISSKHFLDHCCKSSTPLMAAVPVWPRTFTRALAVQRWQMLHPSWNCLLTRKMNTSSWNKWRQAAHQVNSSFGEETRPGRSVLVWKRTDRGVMAMSSISAEAAIAAYAEDSMKPFGCLIFVERWAEMGLAVDALFFIVAFATPVAVSIGMISKADDLSKSFTWHPILMSLAFSCFMVLGRWAYVTDSIGDKAQQRPVHRALMVLALLFAIGGYVAIFMAHIKTPTFFGYDFAKHSWKVAPRVIHDFLGYGVLLLTLTQASMGLQKLAKLQSGVKIFTFHGQLGKLILLLAAIQILVACYLWIWSTGYKVLVAVLAVGAALCGTLFPHMAQERQLLSSRA</sequence>
<dbReference type="PANTHER" id="PTHR30602">
    <property type="entry name" value="AMINO-ACID ACETYLTRANSFERASE"/>
    <property type="match status" value="1"/>
</dbReference>
<feature type="transmembrane region" description="Helical" evidence="9">
    <location>
        <begin position="467"/>
        <end position="489"/>
    </location>
</feature>
<evidence type="ECO:0000256" key="4">
    <source>
        <dbReference type="ARBA" id="ARBA00022692"/>
    </source>
</evidence>
<feature type="transmembrane region" description="Helical" evidence="9">
    <location>
        <begin position="584"/>
        <end position="602"/>
    </location>
</feature>
<evidence type="ECO:0000313" key="12">
    <source>
        <dbReference type="Proteomes" id="UP001642484"/>
    </source>
</evidence>
<gene>
    <name evidence="11" type="ORF">CCMP2556_LOCUS16208</name>
</gene>
<feature type="transmembrane region" description="Helical" evidence="9">
    <location>
        <begin position="501"/>
        <end position="521"/>
    </location>
</feature>
<evidence type="ECO:0000256" key="7">
    <source>
        <dbReference type="ARBA" id="ARBA00023136"/>
    </source>
</evidence>
<dbReference type="Pfam" id="PF00696">
    <property type="entry name" value="AA_kinase"/>
    <property type="match status" value="1"/>
</dbReference>
<name>A0ABP0KJ44_9DINO</name>